<evidence type="ECO:0000256" key="1">
    <source>
        <dbReference type="SAM" id="Phobius"/>
    </source>
</evidence>
<evidence type="ECO:0000313" key="2">
    <source>
        <dbReference type="EMBL" id="HIX77338.1"/>
    </source>
</evidence>
<keyword evidence="1" id="KW-0472">Membrane</keyword>
<name>A0A9D2BII1_9FIRM</name>
<dbReference type="Proteomes" id="UP000886890">
    <property type="component" value="Unassembled WGS sequence"/>
</dbReference>
<protein>
    <submittedName>
        <fullName evidence="2">Uncharacterized protein</fullName>
    </submittedName>
</protein>
<gene>
    <name evidence="2" type="ORF">H9734_07070</name>
</gene>
<reference evidence="2" key="2">
    <citation type="submission" date="2021-04" db="EMBL/GenBank/DDBJ databases">
        <authorList>
            <person name="Gilroy R."/>
        </authorList>
    </citation>
    <scope>NUCLEOTIDE SEQUENCE</scope>
    <source>
        <strain evidence="2">CHK183-1962</strain>
    </source>
</reference>
<feature type="transmembrane region" description="Helical" evidence="1">
    <location>
        <begin position="7"/>
        <end position="40"/>
    </location>
</feature>
<evidence type="ECO:0000313" key="3">
    <source>
        <dbReference type="Proteomes" id="UP000886890"/>
    </source>
</evidence>
<comment type="caution">
    <text evidence="2">The sequence shown here is derived from an EMBL/GenBank/DDBJ whole genome shotgun (WGS) entry which is preliminary data.</text>
</comment>
<accession>A0A9D2BII1</accession>
<proteinExistence type="predicted"/>
<keyword evidence="1" id="KW-0812">Transmembrane</keyword>
<keyword evidence="1" id="KW-1133">Transmembrane helix</keyword>
<organism evidence="2 3">
    <name type="scientific">Candidatus Fusicatenibacter merdavium</name>
    <dbReference type="NCBI Taxonomy" id="2838600"/>
    <lineage>
        <taxon>Bacteria</taxon>
        <taxon>Bacillati</taxon>
        <taxon>Bacillota</taxon>
        <taxon>Clostridia</taxon>
        <taxon>Lachnospirales</taxon>
        <taxon>Lachnospiraceae</taxon>
        <taxon>Fusicatenibacter</taxon>
    </lineage>
</organism>
<dbReference type="AlphaFoldDB" id="A0A9D2BII1"/>
<dbReference type="EMBL" id="DXEK01000119">
    <property type="protein sequence ID" value="HIX77338.1"/>
    <property type="molecule type" value="Genomic_DNA"/>
</dbReference>
<reference evidence="2" key="1">
    <citation type="journal article" date="2021" name="PeerJ">
        <title>Extensive microbial diversity within the chicken gut microbiome revealed by metagenomics and culture.</title>
        <authorList>
            <person name="Gilroy R."/>
            <person name="Ravi A."/>
            <person name="Getino M."/>
            <person name="Pursley I."/>
            <person name="Horton D.L."/>
            <person name="Alikhan N.F."/>
            <person name="Baker D."/>
            <person name="Gharbi K."/>
            <person name="Hall N."/>
            <person name="Watson M."/>
            <person name="Adriaenssens E.M."/>
            <person name="Foster-Nyarko E."/>
            <person name="Jarju S."/>
            <person name="Secka A."/>
            <person name="Antonio M."/>
            <person name="Oren A."/>
            <person name="Chaudhuri R.R."/>
            <person name="La Ragione R."/>
            <person name="Hildebrand F."/>
            <person name="Pallen M.J."/>
        </authorList>
    </citation>
    <scope>NUCLEOTIDE SEQUENCE</scope>
    <source>
        <strain evidence="2">CHK183-1962</strain>
    </source>
</reference>
<sequence>MCRILGFLLFWIGIGILIGMLIPNSFLCVLAAAVLLLLGYNLFCS</sequence>